<gene>
    <name evidence="7" type="ORF">AWRI3579_g684</name>
</gene>
<proteinExistence type="predicted"/>
<dbReference type="InterPro" id="IPR040254">
    <property type="entry name" value="Ecm3-like"/>
</dbReference>
<evidence type="ECO:0000256" key="2">
    <source>
        <dbReference type="ARBA" id="ARBA00022692"/>
    </source>
</evidence>
<dbReference type="InterPro" id="IPR004776">
    <property type="entry name" value="Mem_transp_PIN-like"/>
</dbReference>
<dbReference type="AlphaFoldDB" id="A0A1E5RNF8"/>
<evidence type="ECO:0000313" key="8">
    <source>
        <dbReference type="Proteomes" id="UP000095728"/>
    </source>
</evidence>
<dbReference type="PANTHER" id="PTHR31274">
    <property type="entry name" value="PROTEIN ECM3"/>
    <property type="match status" value="1"/>
</dbReference>
<feature type="transmembrane region" description="Helical" evidence="6">
    <location>
        <begin position="560"/>
        <end position="580"/>
    </location>
</feature>
<keyword evidence="4 6" id="KW-0472">Membrane</keyword>
<keyword evidence="3 6" id="KW-1133">Transmembrane helix</keyword>
<accession>A0A1E5RNF8</accession>
<keyword evidence="2 6" id="KW-0812">Transmembrane</keyword>
<dbReference type="STRING" id="56408.A0A1E5RNF8"/>
<feature type="region of interest" description="Disordered" evidence="5">
    <location>
        <begin position="180"/>
        <end position="298"/>
    </location>
</feature>
<feature type="transmembrane region" description="Helical" evidence="6">
    <location>
        <begin position="600"/>
        <end position="621"/>
    </location>
</feature>
<evidence type="ECO:0000256" key="5">
    <source>
        <dbReference type="SAM" id="MobiDB-lite"/>
    </source>
</evidence>
<feature type="transmembrane region" description="Helical" evidence="6">
    <location>
        <begin position="148"/>
        <end position="168"/>
    </location>
</feature>
<evidence type="ECO:0000256" key="4">
    <source>
        <dbReference type="ARBA" id="ARBA00023136"/>
    </source>
</evidence>
<feature type="transmembrane region" description="Helical" evidence="6">
    <location>
        <begin position="447"/>
        <end position="468"/>
    </location>
</feature>
<dbReference type="EMBL" id="LPNM01000005">
    <property type="protein sequence ID" value="OEJ88416.1"/>
    <property type="molecule type" value="Genomic_DNA"/>
</dbReference>
<feature type="compositionally biased region" description="Polar residues" evidence="5">
    <location>
        <begin position="222"/>
        <end position="275"/>
    </location>
</feature>
<feature type="compositionally biased region" description="Polar residues" evidence="5">
    <location>
        <begin position="205"/>
        <end position="214"/>
    </location>
</feature>
<reference evidence="8" key="1">
    <citation type="journal article" date="2016" name="Genome Announc.">
        <title>Genome sequences of three species of Hanseniaspora isolated from spontaneous wine fermentations.</title>
        <authorList>
            <person name="Sternes P.R."/>
            <person name="Lee D."/>
            <person name="Kutyna D.R."/>
            <person name="Borneman A.R."/>
        </authorList>
    </citation>
    <scope>NUCLEOTIDE SEQUENCE [LARGE SCALE GENOMIC DNA]</scope>
    <source>
        <strain evidence="8">AWRI3579</strain>
    </source>
</reference>
<evidence type="ECO:0000256" key="6">
    <source>
        <dbReference type="SAM" id="Phobius"/>
    </source>
</evidence>
<feature type="transmembrane region" description="Helical" evidence="6">
    <location>
        <begin position="12"/>
        <end position="33"/>
    </location>
</feature>
<feature type="transmembrane region" description="Helical" evidence="6">
    <location>
        <begin position="489"/>
        <end position="509"/>
    </location>
</feature>
<comment type="caution">
    <text evidence="7">The sequence shown here is derived from an EMBL/GenBank/DDBJ whole genome shotgun (WGS) entry which is preliminary data.</text>
</comment>
<feature type="transmembrane region" description="Helical" evidence="6">
    <location>
        <begin position="106"/>
        <end position="127"/>
    </location>
</feature>
<dbReference type="InParanoid" id="A0A1E5RNF8"/>
<feature type="transmembrane region" description="Helical" evidence="6">
    <location>
        <begin position="77"/>
        <end position="100"/>
    </location>
</feature>
<dbReference type="FunCoup" id="A0A1E5RNF8">
    <property type="interactions" value="75"/>
</dbReference>
<organism evidence="7 8">
    <name type="scientific">Hanseniaspora osmophila</name>
    <dbReference type="NCBI Taxonomy" id="56408"/>
    <lineage>
        <taxon>Eukaryota</taxon>
        <taxon>Fungi</taxon>
        <taxon>Dikarya</taxon>
        <taxon>Ascomycota</taxon>
        <taxon>Saccharomycotina</taxon>
        <taxon>Saccharomycetes</taxon>
        <taxon>Saccharomycodales</taxon>
        <taxon>Saccharomycodaceae</taxon>
        <taxon>Hanseniaspora</taxon>
    </lineage>
</organism>
<dbReference type="Proteomes" id="UP000095728">
    <property type="component" value="Unassembled WGS sequence"/>
</dbReference>
<dbReference type="OrthoDB" id="435607at2759"/>
<dbReference type="GO" id="GO:0055085">
    <property type="term" value="P:transmembrane transport"/>
    <property type="evidence" value="ECO:0007669"/>
    <property type="project" value="InterPro"/>
</dbReference>
<sequence>MSAELVPLGQVIYSCVKPIFKIYLIMGTGFLLAKLDILNGEAIKMISQVVLTVLLPCLSFNKIVANIEDKFIKDVGIIVLSSVLLYGTGFLFGWLVRIFMPCPKKWYGGIICASMFPNISDLPIAYLQTMNNNIIFTQEETDRGTAMVIIFLATFLFSLFNLGGFQLVEIDFKDDLPQKNKDEETEIESVEKPSPSPLPATSSSDTAGTKNSKYTKTDENEGNNTDMKSNHSNSADLASLDSNYYSTSNLPSTNQPQLYTNHEDGTNLSTETVNHPHSHTQDDNVSATNSTRSRRRSLVGSFLSRADSMQSYKNNSVHSNKDGASSIAGNNKLIRQYSRVDTMGNPVPEDSMARYLSLQALQQEHGTEEHEPGQESVHSMNTGFTTAHDNKSLLNRVKSSKLAKMVTNDVGMHKSDIDDSVKAFPKKFHFMKYAVFFMQNCLRPCSIAVILGLVFAFIPWVRGLFVTTSNAHIPNAPDGEPPLSFIMDFTSYVGAASVPFGLLLLGATLGNLEIRALYPGFWKSAVVLVILRQVVMPIFGVLWCERMMKAGWLDKTTDKMVLFVIAINWALPTMTTIIYLTAAYTPIDATETPQMDCASFFLLLQYPFLVISLPFLATYFIKVQLSM</sequence>
<name>A0A1E5RNF8_9ASCO</name>
<dbReference type="GO" id="GO:0016020">
    <property type="term" value="C:membrane"/>
    <property type="evidence" value="ECO:0007669"/>
    <property type="project" value="UniProtKB-SubCell"/>
</dbReference>
<evidence type="ECO:0000256" key="1">
    <source>
        <dbReference type="ARBA" id="ARBA00004141"/>
    </source>
</evidence>
<evidence type="ECO:0000313" key="7">
    <source>
        <dbReference type="EMBL" id="OEJ88416.1"/>
    </source>
</evidence>
<feature type="transmembrane region" description="Helical" evidence="6">
    <location>
        <begin position="45"/>
        <end position="65"/>
    </location>
</feature>
<comment type="subcellular location">
    <subcellularLocation>
        <location evidence="1">Membrane</location>
        <topology evidence="1">Multi-pass membrane protein</topology>
    </subcellularLocation>
</comment>
<dbReference type="Pfam" id="PF03547">
    <property type="entry name" value="Mem_trans"/>
    <property type="match status" value="1"/>
</dbReference>
<protein>
    <submittedName>
        <fullName evidence="7">Protein ECM3</fullName>
    </submittedName>
</protein>
<keyword evidence="8" id="KW-1185">Reference proteome</keyword>
<feature type="transmembrane region" description="Helical" evidence="6">
    <location>
        <begin position="521"/>
        <end position="544"/>
    </location>
</feature>
<dbReference type="PANTHER" id="PTHR31274:SF3">
    <property type="entry name" value="PROTEIN ECM3"/>
    <property type="match status" value="1"/>
</dbReference>
<evidence type="ECO:0000256" key="3">
    <source>
        <dbReference type="ARBA" id="ARBA00022989"/>
    </source>
</evidence>